<dbReference type="OrthoDB" id="250836at2759"/>
<reference evidence="3 4" key="1">
    <citation type="journal article" date="2013" name="Curr. Biol.">
        <title>The Genome of the Foraminiferan Reticulomyxa filosa.</title>
        <authorList>
            <person name="Glockner G."/>
            <person name="Hulsmann N."/>
            <person name="Schleicher M."/>
            <person name="Noegel A.A."/>
            <person name="Eichinger L."/>
            <person name="Gallinger C."/>
            <person name="Pawlowski J."/>
            <person name="Sierra R."/>
            <person name="Euteneuer U."/>
            <person name="Pillet L."/>
            <person name="Moustafa A."/>
            <person name="Platzer M."/>
            <person name="Groth M."/>
            <person name="Szafranski K."/>
            <person name="Schliwa M."/>
        </authorList>
    </citation>
    <scope>NUCLEOTIDE SEQUENCE [LARGE SCALE GENOMIC DNA]</scope>
</reference>
<evidence type="ECO:0000256" key="1">
    <source>
        <dbReference type="PROSITE-ProRule" id="PRU00723"/>
    </source>
</evidence>
<keyword evidence="1" id="KW-0862">Zinc</keyword>
<gene>
    <name evidence="3" type="ORF">RFI_14651</name>
</gene>
<keyword evidence="1" id="KW-0479">Metal-binding</keyword>
<dbReference type="GO" id="GO:0008270">
    <property type="term" value="F:zinc ion binding"/>
    <property type="evidence" value="ECO:0007669"/>
    <property type="project" value="UniProtKB-KW"/>
</dbReference>
<dbReference type="PROSITE" id="PS50103">
    <property type="entry name" value="ZF_C3H1"/>
    <property type="match status" value="3"/>
</dbReference>
<feature type="zinc finger region" description="C3H1-type" evidence="1">
    <location>
        <begin position="262"/>
        <end position="289"/>
    </location>
</feature>
<organism evidence="3 4">
    <name type="scientific">Reticulomyxa filosa</name>
    <dbReference type="NCBI Taxonomy" id="46433"/>
    <lineage>
        <taxon>Eukaryota</taxon>
        <taxon>Sar</taxon>
        <taxon>Rhizaria</taxon>
        <taxon>Retaria</taxon>
        <taxon>Foraminifera</taxon>
        <taxon>Monothalamids</taxon>
        <taxon>Reticulomyxidae</taxon>
        <taxon>Reticulomyxa</taxon>
    </lineage>
</organism>
<feature type="domain" description="C3H1-type" evidence="2">
    <location>
        <begin position="48"/>
        <end position="76"/>
    </location>
</feature>
<dbReference type="AlphaFoldDB" id="X6N9F0"/>
<dbReference type="InterPro" id="IPR000571">
    <property type="entry name" value="Znf_CCCH"/>
</dbReference>
<proteinExistence type="predicted"/>
<comment type="caution">
    <text evidence="3">The sequence shown here is derived from an EMBL/GenBank/DDBJ whole genome shotgun (WGS) entry which is preliminary data.</text>
</comment>
<feature type="zinc finger region" description="C3H1-type" evidence="1">
    <location>
        <begin position="48"/>
        <end position="76"/>
    </location>
</feature>
<dbReference type="SMART" id="SM00356">
    <property type="entry name" value="ZnF_C3H1"/>
    <property type="match status" value="4"/>
</dbReference>
<accession>X6N9F0</accession>
<keyword evidence="4" id="KW-1185">Reference proteome</keyword>
<evidence type="ECO:0000313" key="3">
    <source>
        <dbReference type="EMBL" id="ETO22548.1"/>
    </source>
</evidence>
<evidence type="ECO:0000313" key="4">
    <source>
        <dbReference type="Proteomes" id="UP000023152"/>
    </source>
</evidence>
<protein>
    <recommendedName>
        <fullName evidence="2">C3H1-type domain-containing protein</fullName>
    </recommendedName>
</protein>
<keyword evidence="1" id="KW-0863">Zinc-finger</keyword>
<name>X6N9F0_RETFI</name>
<feature type="domain" description="C3H1-type" evidence="2">
    <location>
        <begin position="168"/>
        <end position="196"/>
    </location>
</feature>
<sequence>MYNTYKDDTKHNNENRHVMRIGNFIKLNTFLNIQQKEKRIHGKKTESKQRKQLCRNFNSVQGCPEGKNCEQRHMTRSKFLTITNLPDVINSFSKLRTFVRSAFDRPPQFNIHSCGNFRKCYSLEFATEKHRAAVEKKLEPFVKNGIQVNYNSPKQTYSILNHEDNPETRPRKICNHFNTPKGCWKGNNCPFQHVNNNSSQIDNNPFQSGIANPFQQGITNPFQQNVINPFQQGVINPFQQNITNPFQYIDNQSSSKHSEYKPFPNGVCWYFNTPKGCSADKCEYSHVQISVEEKKMIKCPQKKCSGRCPFAHNNVNHDDAETNTFCTRFNSTQGCRGNYRCLKKHIKPPICLTVYHVPSFMNKHEYILSLLVTPLGKEFIFVHSHPDFPDCYTIEFSNSESRDKAKNYLQNKLENEDIKYSEHSPLEAEFECKKMRSSKSTKRETKEDEKTESLLPLKKLEAVWRNKKKKEWRDDDTILRPYPKDVSNQLEQAKLGEKVKHFWTGLKQNQIFSLQFMYVTHTTSGWTYEITKIASGKAIQRNVSSKREREVLRTVVEITYTISGSPDWWDVTRSSNETVEFMQISWKNQKTAVEKFAAQAVNEFYSTLDKKQYEIVAVYFVQNQGLWKLHKALESSFFIFFCPTDFICDLIKQYKDHWIQDQRLSDQTINKEFVFAYSFFFFLQKQPIIVWNDQKRAFYEITIKPMLMAKVFISQKMHNILLTVTQSSIIPTDMPNCYIVAPYVVKACAEQEVISGLLTKNT</sequence>
<feature type="domain" description="C3H1-type" evidence="2">
    <location>
        <begin position="262"/>
        <end position="289"/>
    </location>
</feature>
<dbReference type="EMBL" id="ASPP01010646">
    <property type="protein sequence ID" value="ETO22548.1"/>
    <property type="molecule type" value="Genomic_DNA"/>
</dbReference>
<feature type="zinc finger region" description="C3H1-type" evidence="1">
    <location>
        <begin position="168"/>
        <end position="196"/>
    </location>
</feature>
<evidence type="ECO:0000259" key="2">
    <source>
        <dbReference type="PROSITE" id="PS50103"/>
    </source>
</evidence>
<dbReference type="Proteomes" id="UP000023152">
    <property type="component" value="Unassembled WGS sequence"/>
</dbReference>
<dbReference type="Gene3D" id="4.10.1000.10">
    <property type="entry name" value="Zinc finger, CCCH-type"/>
    <property type="match status" value="1"/>
</dbReference>